<evidence type="ECO:0000313" key="6">
    <source>
        <dbReference type="Proteomes" id="UP000219072"/>
    </source>
</evidence>
<organism evidence="5 6">
    <name type="scientific">Streptomyces zhaozhouensis</name>
    <dbReference type="NCBI Taxonomy" id="1300267"/>
    <lineage>
        <taxon>Bacteria</taxon>
        <taxon>Bacillati</taxon>
        <taxon>Actinomycetota</taxon>
        <taxon>Actinomycetes</taxon>
        <taxon>Kitasatosporales</taxon>
        <taxon>Streptomycetaceae</taxon>
        <taxon>Streptomyces</taxon>
    </lineage>
</organism>
<proteinExistence type="predicted"/>
<feature type="domain" description="ABC transporter" evidence="4">
    <location>
        <begin position="9"/>
        <end position="264"/>
    </location>
</feature>
<dbReference type="PANTHER" id="PTHR42855">
    <property type="entry name" value="ABC TRANSPORTER ATP-BINDING SUBUNIT"/>
    <property type="match status" value="1"/>
</dbReference>
<protein>
    <submittedName>
        <fullName evidence="5">Macrolide transport system ATP-binding/permease protein</fullName>
    </submittedName>
</protein>
<dbReference type="OrthoDB" id="3169603at2"/>
<evidence type="ECO:0000259" key="4">
    <source>
        <dbReference type="PROSITE" id="PS50893"/>
    </source>
</evidence>
<feature type="coiled-coil region" evidence="3">
    <location>
        <begin position="85"/>
        <end position="112"/>
    </location>
</feature>
<dbReference type="GO" id="GO:0005524">
    <property type="term" value="F:ATP binding"/>
    <property type="evidence" value="ECO:0007669"/>
    <property type="project" value="UniProtKB-KW"/>
</dbReference>
<keyword evidence="3" id="KW-0175">Coiled coil</keyword>
<dbReference type="RefSeq" id="WP_097230457.1">
    <property type="nucleotide sequence ID" value="NZ_OCNE01000004.1"/>
</dbReference>
<dbReference type="Gene3D" id="3.40.50.300">
    <property type="entry name" value="P-loop containing nucleotide triphosphate hydrolases"/>
    <property type="match status" value="2"/>
</dbReference>
<evidence type="ECO:0000256" key="2">
    <source>
        <dbReference type="ARBA" id="ARBA00022840"/>
    </source>
</evidence>
<sequence length="548" mass="59901">MSFATTSQLTLRDITKRYDGRTVLHRVTLAVGPGEKVGVIGDNGAGKSTLLRLAAGFERPDQGELTVSAPGGLGYLPQTLALPPQASVQEAVDLALADLRQLEERIRRAESAMETREGPALTATMAQYAALVERYEARDGYQAEARVDIALHALGLPGLARDRAVGTLSGGERSRLALAATLAAAPELLLLDEPTNDLDDQAVGWLEEQLRAHRGTVVAVTHDRVFLERLTTTVLEVEAGAVTRHGDGYAGYLRAKAAERRRRLQRFEEWREELARNERIADANVDRLDAIPRKAPMAAFGHGAFRQRGREHGAASRIRNARERVERLTSDPVAPPPEPLRFTGRVEETGTAHEGPAVALRGVTVPGRLTVDALRLGHDERILVTGPNGAGKSTLLRLIAGELTPESGTVTVPGRVGHLRQRETPWPERYSVLRAFAHGREGAGDLDEQIRTLLSLGLFELSELSLRVGELSYGQRRRIELARLVTEPVDVLLLDEPTNHLSPALVEDLETALDDYHGTLVVVTHDRRLRARFAGRQLTVRAGRVEQG</sequence>
<keyword evidence="1" id="KW-0547">Nucleotide-binding</keyword>
<dbReference type="PROSITE" id="PS50893">
    <property type="entry name" value="ABC_TRANSPORTER_2"/>
    <property type="match status" value="2"/>
</dbReference>
<accession>A0A286DTH8</accession>
<dbReference type="Pfam" id="PF00005">
    <property type="entry name" value="ABC_tran"/>
    <property type="match status" value="2"/>
</dbReference>
<dbReference type="NCBIfam" id="NF000355">
    <property type="entry name" value="ribo_prot_ABC_F"/>
    <property type="match status" value="1"/>
</dbReference>
<dbReference type="InterPro" id="IPR003439">
    <property type="entry name" value="ABC_transporter-like_ATP-bd"/>
</dbReference>
<feature type="domain" description="ABC transporter" evidence="4">
    <location>
        <begin position="340"/>
        <end position="548"/>
    </location>
</feature>
<dbReference type="PROSITE" id="PS00211">
    <property type="entry name" value="ABC_TRANSPORTER_1"/>
    <property type="match status" value="2"/>
</dbReference>
<dbReference type="SMART" id="SM00382">
    <property type="entry name" value="AAA"/>
    <property type="match status" value="2"/>
</dbReference>
<dbReference type="CDD" id="cd03221">
    <property type="entry name" value="ABCF_EF-3"/>
    <property type="match status" value="1"/>
</dbReference>
<dbReference type="GO" id="GO:0016887">
    <property type="term" value="F:ATP hydrolysis activity"/>
    <property type="evidence" value="ECO:0007669"/>
    <property type="project" value="InterPro"/>
</dbReference>
<evidence type="ECO:0000256" key="1">
    <source>
        <dbReference type="ARBA" id="ARBA00022741"/>
    </source>
</evidence>
<evidence type="ECO:0000256" key="3">
    <source>
        <dbReference type="SAM" id="Coils"/>
    </source>
</evidence>
<dbReference type="InterPro" id="IPR051309">
    <property type="entry name" value="ABCF_ATPase"/>
</dbReference>
<reference evidence="5 6" key="1">
    <citation type="submission" date="2017-09" db="EMBL/GenBank/DDBJ databases">
        <authorList>
            <person name="Ehlers B."/>
            <person name="Leendertz F.H."/>
        </authorList>
    </citation>
    <scope>NUCLEOTIDE SEQUENCE [LARGE SCALE GENOMIC DNA]</scope>
    <source>
        <strain evidence="5 6">CGMCC 4.7095</strain>
    </source>
</reference>
<dbReference type="EMBL" id="OCNE01000004">
    <property type="protein sequence ID" value="SOD61969.1"/>
    <property type="molecule type" value="Genomic_DNA"/>
</dbReference>
<keyword evidence="2 5" id="KW-0067">ATP-binding</keyword>
<dbReference type="SUPFAM" id="SSF52540">
    <property type="entry name" value="P-loop containing nucleoside triphosphate hydrolases"/>
    <property type="match status" value="2"/>
</dbReference>
<dbReference type="FunFam" id="3.40.50.300:FF:000011">
    <property type="entry name" value="Putative ABC transporter ATP-binding component"/>
    <property type="match status" value="1"/>
</dbReference>
<dbReference type="InterPro" id="IPR017871">
    <property type="entry name" value="ABC_transporter-like_CS"/>
</dbReference>
<keyword evidence="6" id="KW-1185">Reference proteome</keyword>
<dbReference type="Proteomes" id="UP000219072">
    <property type="component" value="Unassembled WGS sequence"/>
</dbReference>
<dbReference type="AlphaFoldDB" id="A0A286DTH8"/>
<dbReference type="NCBIfam" id="NF000171">
    <property type="entry name" value="ABCF_producer"/>
    <property type="match status" value="1"/>
</dbReference>
<dbReference type="PANTHER" id="PTHR42855:SF1">
    <property type="entry name" value="ABC TRANSPORTER DOMAIN-CONTAINING PROTEIN"/>
    <property type="match status" value="1"/>
</dbReference>
<evidence type="ECO:0000313" key="5">
    <source>
        <dbReference type="EMBL" id="SOD61969.1"/>
    </source>
</evidence>
<dbReference type="InterPro" id="IPR027417">
    <property type="entry name" value="P-loop_NTPase"/>
</dbReference>
<gene>
    <name evidence="5" type="ORF">SAMN06297387_104139</name>
</gene>
<dbReference type="InterPro" id="IPR003593">
    <property type="entry name" value="AAA+_ATPase"/>
</dbReference>
<name>A0A286DTH8_9ACTN</name>